<accession>A0A914DE12</accession>
<dbReference type="AlphaFoldDB" id="A0A914DE12"/>
<proteinExistence type="predicted"/>
<feature type="chain" id="PRO_5037895350" evidence="1">
    <location>
        <begin position="25"/>
        <end position="76"/>
    </location>
</feature>
<reference evidence="3" key="1">
    <citation type="submission" date="2022-11" db="UniProtKB">
        <authorList>
            <consortium name="WormBaseParasite"/>
        </authorList>
    </citation>
    <scope>IDENTIFICATION</scope>
</reference>
<keyword evidence="1" id="KW-0732">Signal</keyword>
<dbReference type="WBParaSite" id="ACRNAN_scaffold22661.g13373.t1">
    <property type="protein sequence ID" value="ACRNAN_scaffold22661.g13373.t1"/>
    <property type="gene ID" value="ACRNAN_scaffold22661.g13373"/>
</dbReference>
<evidence type="ECO:0000313" key="2">
    <source>
        <dbReference type="Proteomes" id="UP000887540"/>
    </source>
</evidence>
<dbReference type="Proteomes" id="UP000887540">
    <property type="component" value="Unplaced"/>
</dbReference>
<name>A0A914DE12_9BILA</name>
<keyword evidence="2" id="KW-1185">Reference proteome</keyword>
<evidence type="ECO:0000313" key="3">
    <source>
        <dbReference type="WBParaSite" id="ACRNAN_scaffold22661.g13373.t1"/>
    </source>
</evidence>
<protein>
    <submittedName>
        <fullName evidence="3">Uncharacterized protein</fullName>
    </submittedName>
</protein>
<organism evidence="2 3">
    <name type="scientific">Acrobeloides nanus</name>
    <dbReference type="NCBI Taxonomy" id="290746"/>
    <lineage>
        <taxon>Eukaryota</taxon>
        <taxon>Metazoa</taxon>
        <taxon>Ecdysozoa</taxon>
        <taxon>Nematoda</taxon>
        <taxon>Chromadorea</taxon>
        <taxon>Rhabditida</taxon>
        <taxon>Tylenchina</taxon>
        <taxon>Cephalobomorpha</taxon>
        <taxon>Cephaloboidea</taxon>
        <taxon>Cephalobidae</taxon>
        <taxon>Acrobeloides</taxon>
    </lineage>
</organism>
<sequence>MLFDRSFFFFLLITICILFNAVESRGLRIKRHSHSYEDYHHHHHHHSYEDHSYEHHHHYMPPHYQGGMGGWQWGRK</sequence>
<evidence type="ECO:0000256" key="1">
    <source>
        <dbReference type="SAM" id="SignalP"/>
    </source>
</evidence>
<feature type="signal peptide" evidence="1">
    <location>
        <begin position="1"/>
        <end position="24"/>
    </location>
</feature>